<dbReference type="GO" id="GO:0032259">
    <property type="term" value="P:methylation"/>
    <property type="evidence" value="ECO:0007669"/>
    <property type="project" value="UniProtKB-KW"/>
</dbReference>
<evidence type="ECO:0000256" key="4">
    <source>
        <dbReference type="ARBA" id="ARBA00022691"/>
    </source>
</evidence>
<evidence type="ECO:0000256" key="3">
    <source>
        <dbReference type="ARBA" id="ARBA00022679"/>
    </source>
</evidence>
<dbReference type="InterPro" id="IPR026170">
    <property type="entry name" value="FAM173A/B"/>
</dbReference>
<dbReference type="PANTHER" id="PTHR13610:SF11">
    <property type="entry name" value="METHYLTRANSFERASE DOMAIN-CONTAINING PROTEIN"/>
    <property type="match status" value="1"/>
</dbReference>
<dbReference type="SUPFAM" id="SSF53335">
    <property type="entry name" value="S-adenosyl-L-methionine-dependent methyltransferases"/>
    <property type="match status" value="1"/>
</dbReference>
<evidence type="ECO:0000256" key="1">
    <source>
        <dbReference type="ARBA" id="ARBA00010633"/>
    </source>
</evidence>
<name>A0A225W5D9_9STRA</name>
<dbReference type="STRING" id="4795.A0A225W5D9"/>
<dbReference type="GO" id="GO:1905706">
    <property type="term" value="P:regulation of mitochondrial ATP synthesis coupled proton transport"/>
    <property type="evidence" value="ECO:0007669"/>
    <property type="project" value="TreeGrafter"/>
</dbReference>
<dbReference type="OrthoDB" id="66144at2759"/>
<dbReference type="GO" id="GO:0016279">
    <property type="term" value="F:protein-lysine N-methyltransferase activity"/>
    <property type="evidence" value="ECO:0007669"/>
    <property type="project" value="InterPro"/>
</dbReference>
<keyword evidence="7" id="KW-1185">Reference proteome</keyword>
<gene>
    <name evidence="6" type="ORF">PHMEG_00013836</name>
</gene>
<comment type="caution">
    <text evidence="6">The sequence shown here is derived from an EMBL/GenBank/DDBJ whole genome shotgun (WGS) entry which is preliminary data.</text>
</comment>
<dbReference type="AlphaFoldDB" id="A0A225W5D9"/>
<evidence type="ECO:0000259" key="5">
    <source>
        <dbReference type="Pfam" id="PF13649"/>
    </source>
</evidence>
<comment type="similarity">
    <text evidence="1">Belongs to the ANT/ATPSC lysine N-methyltransferase family.</text>
</comment>
<dbReference type="Pfam" id="PF13649">
    <property type="entry name" value="Methyltransf_25"/>
    <property type="match status" value="1"/>
</dbReference>
<dbReference type="PANTHER" id="PTHR13610">
    <property type="entry name" value="METHYLTRANSFERASE DOMAIN-CONTAINING PROTEIN"/>
    <property type="match status" value="1"/>
</dbReference>
<dbReference type="Gene3D" id="3.40.50.150">
    <property type="entry name" value="Vaccinia Virus protein VP39"/>
    <property type="match status" value="1"/>
</dbReference>
<dbReference type="EMBL" id="NBNE01001717">
    <property type="protein sequence ID" value="OWZ12926.1"/>
    <property type="molecule type" value="Genomic_DNA"/>
</dbReference>
<feature type="domain" description="Methyltransferase" evidence="5">
    <location>
        <begin position="71"/>
        <end position="155"/>
    </location>
</feature>
<dbReference type="GO" id="GO:0005739">
    <property type="term" value="C:mitochondrion"/>
    <property type="evidence" value="ECO:0007669"/>
    <property type="project" value="TreeGrafter"/>
</dbReference>
<dbReference type="InterPro" id="IPR029063">
    <property type="entry name" value="SAM-dependent_MTases_sf"/>
</dbReference>
<evidence type="ECO:0000313" key="7">
    <source>
        <dbReference type="Proteomes" id="UP000198211"/>
    </source>
</evidence>
<dbReference type="CDD" id="cd02440">
    <property type="entry name" value="AdoMet_MTases"/>
    <property type="match status" value="1"/>
</dbReference>
<dbReference type="InterPro" id="IPR041698">
    <property type="entry name" value="Methyltransf_25"/>
</dbReference>
<dbReference type="Proteomes" id="UP000198211">
    <property type="component" value="Unassembled WGS sequence"/>
</dbReference>
<reference evidence="7" key="1">
    <citation type="submission" date="2017-03" db="EMBL/GenBank/DDBJ databases">
        <title>Phytopthora megakarya and P. palmivora, two closely related causual agents of cacao black pod achieved similar genome size and gene model numbers by different mechanisms.</title>
        <authorList>
            <person name="Ali S."/>
            <person name="Shao J."/>
            <person name="Larry D.J."/>
            <person name="Kronmiller B."/>
            <person name="Shen D."/>
            <person name="Strem M.D."/>
            <person name="Melnick R.L."/>
            <person name="Guiltinan M.J."/>
            <person name="Tyler B.M."/>
            <person name="Meinhardt L.W."/>
            <person name="Bailey B.A."/>
        </authorList>
    </citation>
    <scope>NUCLEOTIDE SEQUENCE [LARGE SCALE GENOMIC DNA]</scope>
    <source>
        <strain evidence="7">zdho120</strain>
    </source>
</reference>
<protein>
    <submittedName>
        <fullName evidence="6">Putative membrane protein</fullName>
    </submittedName>
</protein>
<keyword evidence="4" id="KW-0949">S-adenosyl-L-methionine</keyword>
<sequence length="194" mass="21901">MATSEDRRRRVRQLVLEAAKARANDALTLKSEECNKELFAPFSPSPVAVIDAVWTKIEDAGMALTPDDLLVDLGCGDGRWLVSGVQRFNCNAFGVELDENLVKRAKEQVIGQNLQDKIQVELGDVMQTDISNAKLVIVYAFAESLHGIAERLKQQLRTDAYVLSIGFRVPEWKPHWSEREGGMRWYLYRMSDCA</sequence>
<keyword evidence="2" id="KW-0489">Methyltransferase</keyword>
<evidence type="ECO:0000313" key="6">
    <source>
        <dbReference type="EMBL" id="OWZ12926.1"/>
    </source>
</evidence>
<evidence type="ECO:0000256" key="2">
    <source>
        <dbReference type="ARBA" id="ARBA00022603"/>
    </source>
</evidence>
<keyword evidence="3" id="KW-0808">Transferase</keyword>
<organism evidence="6 7">
    <name type="scientific">Phytophthora megakarya</name>
    <dbReference type="NCBI Taxonomy" id="4795"/>
    <lineage>
        <taxon>Eukaryota</taxon>
        <taxon>Sar</taxon>
        <taxon>Stramenopiles</taxon>
        <taxon>Oomycota</taxon>
        <taxon>Peronosporomycetes</taxon>
        <taxon>Peronosporales</taxon>
        <taxon>Peronosporaceae</taxon>
        <taxon>Phytophthora</taxon>
    </lineage>
</organism>
<accession>A0A225W5D9</accession>
<proteinExistence type="inferred from homology"/>